<dbReference type="AlphaFoldDB" id="A0A841BWI2"/>
<dbReference type="SUPFAM" id="SSF51126">
    <property type="entry name" value="Pectin lyase-like"/>
    <property type="match status" value="1"/>
</dbReference>
<protein>
    <recommendedName>
        <fullName evidence="3">Right handed beta helix domain-containing protein</fullName>
    </recommendedName>
</protein>
<evidence type="ECO:0000256" key="2">
    <source>
        <dbReference type="SAM" id="SignalP"/>
    </source>
</evidence>
<gene>
    <name evidence="4" type="ORF">F4553_004479</name>
</gene>
<feature type="compositionally biased region" description="Basic and acidic residues" evidence="1">
    <location>
        <begin position="395"/>
        <end position="405"/>
    </location>
</feature>
<keyword evidence="2" id="KW-0732">Signal</keyword>
<dbReference type="RefSeq" id="WP_184838935.1">
    <property type="nucleotide sequence ID" value="NZ_JACHMN010000002.1"/>
</dbReference>
<sequence length="883" mass="89177">MFRNRIAGVVVGALVANLFVLGASEPAAADTTELFVNNGVGANCSDTGTGLPTQPFCTIGAAVAVVTAGQTIRISGTYAEQVTITKSGAPGQPITLLGDSTAKLSGAGVGLTIDGQHDISVTTLKIKPSPGTVPVKLVGSTRLTLTSVQVNDVLPGAPLGTAGVSLAGVTDSTLKSVWVNALAVPGIMLDADSARVLVANTRIQAFGPNGFVTAVEVHGTDITVANGFLNNVGKGVLLAADAKRAIVVNNTVANARDIGIDNVGATGSAITNNTVSQACGSGIRVSGAASGVSVQNNIAWRNGTHWDTSCLAPVADQANIEVTGAAVGGTVADFNSVQAYQDTPTKLYRWNGVNYATVAAFREASGQGTHDQLSGLFDTVNHDSANSAAPGWPALDKDGRFREDDPGAPNTGSGPSVIADRGAAEAVQGAKASLVTTYSDGGTTVTFDASATQPGWVPLVATPYRFIFGDGTEVTQASPIVTHHYAQRTGQSAYVSVSDTNGITTSASRGIGGGTYLPVGPVRVLDTRNAIGIATRVPVAAGASVSLQVAGLNGVPATGLAGVAVNVTVTSTAGSGYLTVFPSGTQQPIVSNLNWSAGSTTANMAEVPVGEDGRITLANGSTGTVHVLVDLLGYYTSAAGGLFTPRGPVRVLDTRYATGVATTTPVPAGATISVPVTGANGVPASGVTAVALNVTITGATASGYLTAYADGAPRPTASNLNWAAGRTVPNMVVVPVVNGRVAFFNGGTSTVHVLADLLGYYSPDAGAPVQITLPYRVLDTRTWTSSPNPLAPHEARELVLFEPTTTATAVLLNVTVTGPTSSGYLTAYPAGTTMPNASSLNWVAGQTVANLVLVPIVNGKVAFYNGSSGTTHLLVDFVGYINI</sequence>
<dbReference type="Proteomes" id="UP000587527">
    <property type="component" value="Unassembled WGS sequence"/>
</dbReference>
<evidence type="ECO:0000313" key="5">
    <source>
        <dbReference type="Proteomes" id="UP000587527"/>
    </source>
</evidence>
<proteinExistence type="predicted"/>
<dbReference type="InterPro" id="IPR039448">
    <property type="entry name" value="Beta_helix"/>
</dbReference>
<comment type="caution">
    <text evidence="4">The sequence shown here is derived from an EMBL/GenBank/DDBJ whole genome shotgun (WGS) entry which is preliminary data.</text>
</comment>
<accession>A0A841BWI2</accession>
<dbReference type="EMBL" id="JACHMN010000002">
    <property type="protein sequence ID" value="MBB5871100.1"/>
    <property type="molecule type" value="Genomic_DNA"/>
</dbReference>
<dbReference type="InterPro" id="IPR011050">
    <property type="entry name" value="Pectin_lyase_fold/virulence"/>
</dbReference>
<evidence type="ECO:0000259" key="3">
    <source>
        <dbReference type="Pfam" id="PF13229"/>
    </source>
</evidence>
<dbReference type="Gene3D" id="2.160.20.10">
    <property type="entry name" value="Single-stranded right-handed beta-helix, Pectin lyase-like"/>
    <property type="match status" value="1"/>
</dbReference>
<feature type="chain" id="PRO_5032690576" description="Right handed beta helix domain-containing protein" evidence="2">
    <location>
        <begin position="30"/>
        <end position="883"/>
    </location>
</feature>
<evidence type="ECO:0000313" key="4">
    <source>
        <dbReference type="EMBL" id="MBB5871100.1"/>
    </source>
</evidence>
<dbReference type="InterPro" id="IPR012334">
    <property type="entry name" value="Pectin_lyas_fold"/>
</dbReference>
<name>A0A841BWI2_9ACTN</name>
<dbReference type="InterPro" id="IPR013783">
    <property type="entry name" value="Ig-like_fold"/>
</dbReference>
<keyword evidence="5" id="KW-1185">Reference proteome</keyword>
<dbReference type="GO" id="GO:0005975">
    <property type="term" value="P:carbohydrate metabolic process"/>
    <property type="evidence" value="ECO:0007669"/>
    <property type="project" value="UniProtKB-ARBA"/>
</dbReference>
<feature type="region of interest" description="Disordered" evidence="1">
    <location>
        <begin position="387"/>
        <end position="418"/>
    </location>
</feature>
<dbReference type="Pfam" id="PF13229">
    <property type="entry name" value="Beta_helix"/>
    <property type="match status" value="1"/>
</dbReference>
<reference evidence="4 5" key="1">
    <citation type="submission" date="2020-08" db="EMBL/GenBank/DDBJ databases">
        <title>Sequencing the genomes of 1000 actinobacteria strains.</title>
        <authorList>
            <person name="Klenk H.-P."/>
        </authorList>
    </citation>
    <scope>NUCLEOTIDE SEQUENCE [LARGE SCALE GENOMIC DNA]</scope>
    <source>
        <strain evidence="4 5">DSM 45362</strain>
    </source>
</reference>
<dbReference type="Gene3D" id="2.60.40.10">
    <property type="entry name" value="Immunoglobulins"/>
    <property type="match status" value="1"/>
</dbReference>
<organism evidence="4 5">
    <name type="scientific">Allocatelliglobosispora scoriae</name>
    <dbReference type="NCBI Taxonomy" id="643052"/>
    <lineage>
        <taxon>Bacteria</taxon>
        <taxon>Bacillati</taxon>
        <taxon>Actinomycetota</taxon>
        <taxon>Actinomycetes</taxon>
        <taxon>Micromonosporales</taxon>
        <taxon>Micromonosporaceae</taxon>
        <taxon>Allocatelliglobosispora</taxon>
    </lineage>
</organism>
<feature type="domain" description="Right handed beta helix" evidence="3">
    <location>
        <begin position="163"/>
        <end position="308"/>
    </location>
</feature>
<feature type="signal peptide" evidence="2">
    <location>
        <begin position="1"/>
        <end position="29"/>
    </location>
</feature>
<evidence type="ECO:0000256" key="1">
    <source>
        <dbReference type="SAM" id="MobiDB-lite"/>
    </source>
</evidence>